<organism evidence="2 3">
    <name type="scientific">Chitinasiproducens palmae</name>
    <dbReference type="NCBI Taxonomy" id="1770053"/>
    <lineage>
        <taxon>Bacteria</taxon>
        <taxon>Pseudomonadati</taxon>
        <taxon>Pseudomonadota</taxon>
        <taxon>Betaproteobacteria</taxon>
        <taxon>Burkholderiales</taxon>
        <taxon>Burkholderiaceae</taxon>
        <taxon>Chitinasiproducens</taxon>
    </lineage>
</organism>
<feature type="compositionally biased region" description="Basic and acidic residues" evidence="1">
    <location>
        <begin position="274"/>
        <end position="284"/>
    </location>
</feature>
<evidence type="ECO:0000256" key="1">
    <source>
        <dbReference type="SAM" id="MobiDB-lite"/>
    </source>
</evidence>
<sequence>MANLRGNAQKLLSDTELQAFDATRGEALRGLSKTDIRKHVERARKLRDKYRDLYRRQRVASHGKPDSEASNLRTQQKEAIFTDIVERLEKRLGQIETQEDRDYAKLQRQRPRDTARDRDGVTGATTSSKTRGQRGERSPAGKSGSSGVAARKPRAGVTAKTTDRARQTRTPARDPVAVAVAVAAAPRDTVAKPRISRKSDGTTSLSNTVAAESVDTRPAKRSRNAAGAEPDLRTAADATLRGARRSPAVRRSTARSPRATQIDADKNVPAIDASPRDPVVDRDAAPGAPNGANGGIKSSL</sequence>
<dbReference type="Proteomes" id="UP000243719">
    <property type="component" value="Unassembled WGS sequence"/>
</dbReference>
<proteinExistence type="predicted"/>
<feature type="region of interest" description="Disordered" evidence="1">
    <location>
        <begin position="55"/>
        <end position="75"/>
    </location>
</feature>
<reference evidence="3" key="1">
    <citation type="submission" date="2016-09" db="EMBL/GenBank/DDBJ databases">
        <authorList>
            <person name="Varghese N."/>
            <person name="Submissions S."/>
        </authorList>
    </citation>
    <scope>NUCLEOTIDE SEQUENCE [LARGE SCALE GENOMIC DNA]</scope>
    <source>
        <strain evidence="3">JS23</strain>
    </source>
</reference>
<protein>
    <submittedName>
        <fullName evidence="2">Uncharacterized protein</fullName>
    </submittedName>
</protein>
<feature type="compositionally biased region" description="Basic and acidic residues" evidence="1">
    <location>
        <begin position="100"/>
        <end position="120"/>
    </location>
</feature>
<evidence type="ECO:0000313" key="3">
    <source>
        <dbReference type="Proteomes" id="UP000243719"/>
    </source>
</evidence>
<dbReference type="AlphaFoldDB" id="A0A1H2PP15"/>
<name>A0A1H2PP15_9BURK</name>
<feature type="compositionally biased region" description="Polar residues" evidence="1">
    <location>
        <begin position="201"/>
        <end position="210"/>
    </location>
</feature>
<dbReference type="STRING" id="1770053.SAMN05216551_103149"/>
<accession>A0A1H2PP15</accession>
<feature type="compositionally biased region" description="Low complexity" evidence="1">
    <location>
        <begin position="169"/>
        <end position="188"/>
    </location>
</feature>
<gene>
    <name evidence="2" type="ORF">SAMN05216551_103149</name>
</gene>
<keyword evidence="3" id="KW-1185">Reference proteome</keyword>
<dbReference type="RefSeq" id="WP_091906256.1">
    <property type="nucleotide sequence ID" value="NZ_FNLO01000003.1"/>
</dbReference>
<dbReference type="EMBL" id="FNLO01000003">
    <property type="protein sequence ID" value="SDV47609.1"/>
    <property type="molecule type" value="Genomic_DNA"/>
</dbReference>
<feature type="region of interest" description="Disordered" evidence="1">
    <location>
        <begin position="100"/>
        <end position="300"/>
    </location>
</feature>
<evidence type="ECO:0000313" key="2">
    <source>
        <dbReference type="EMBL" id="SDV47609.1"/>
    </source>
</evidence>
<dbReference type="OrthoDB" id="8910695at2"/>